<proteinExistence type="predicted"/>
<keyword evidence="3" id="KW-1185">Reference proteome</keyword>
<evidence type="ECO:0000256" key="1">
    <source>
        <dbReference type="SAM" id="Coils"/>
    </source>
</evidence>
<reference evidence="2" key="1">
    <citation type="submission" date="2023-10" db="EMBL/GenBank/DDBJ databases">
        <authorList>
            <person name="Chen Y."/>
            <person name="Shah S."/>
            <person name="Dougan E. K."/>
            <person name="Thang M."/>
            <person name="Chan C."/>
        </authorList>
    </citation>
    <scope>NUCLEOTIDE SEQUENCE [LARGE SCALE GENOMIC DNA]</scope>
</reference>
<gene>
    <name evidence="2" type="ORF">PCOR1329_LOCUS59145</name>
</gene>
<evidence type="ECO:0000313" key="3">
    <source>
        <dbReference type="Proteomes" id="UP001189429"/>
    </source>
</evidence>
<evidence type="ECO:0000313" key="2">
    <source>
        <dbReference type="EMBL" id="CAK0874155.1"/>
    </source>
</evidence>
<keyword evidence="1" id="KW-0175">Coiled coil</keyword>
<sequence length="459" mass="51423">MGDFNLADLTDDQIAVFPDPQLKRLISEFEKEKQRRQDRIDREHERLKALNSELAMRKEEHDRYRRELQKLTNVFQEREARRKTTKKDDYLSRLIHDDVDAKREVQDKVRSSVESQLEETIKRGKTARKNELGIRIFDEMELMVDKPPAEQAKENKVIDTVMVVFAQNSESRSCAHELLEDACLYWGLSEGVPADAPGMKSLGHSVSCTGTGRGLTYVTLSLTFELIRSISLNATTPIESSMLVRDSCTSCAAAKRAAWRAKDVIEVHPGRRRALLGSHVSASIAVQLELRDEAICDRLGAQARVGLVEARAIHKNMVSVEPDGDTAMQLHQKTMITVHISPQYGARSQELSKLGSLARMSSPTSSSKRGWKLSQPRPAFLENLRAASLTSSTVIGGSTHSPTAHRYLAEPSSVEETMTTPDETAVVKRVSWMSITCGAMPFFIIQPWTLEAVFHVLPL</sequence>
<feature type="coiled-coil region" evidence="1">
    <location>
        <begin position="26"/>
        <end position="81"/>
    </location>
</feature>
<organism evidence="2 3">
    <name type="scientific">Prorocentrum cordatum</name>
    <dbReference type="NCBI Taxonomy" id="2364126"/>
    <lineage>
        <taxon>Eukaryota</taxon>
        <taxon>Sar</taxon>
        <taxon>Alveolata</taxon>
        <taxon>Dinophyceae</taxon>
        <taxon>Prorocentrales</taxon>
        <taxon>Prorocentraceae</taxon>
        <taxon>Prorocentrum</taxon>
    </lineage>
</organism>
<protein>
    <recommendedName>
        <fullName evidence="4">Cilia- and flagella-associated protein 157</fullName>
    </recommendedName>
</protein>
<dbReference type="Proteomes" id="UP001189429">
    <property type="component" value="Unassembled WGS sequence"/>
</dbReference>
<name>A0ABN9VPH2_9DINO</name>
<dbReference type="EMBL" id="CAUYUJ010017364">
    <property type="protein sequence ID" value="CAK0874155.1"/>
    <property type="molecule type" value="Genomic_DNA"/>
</dbReference>
<comment type="caution">
    <text evidence="2">The sequence shown here is derived from an EMBL/GenBank/DDBJ whole genome shotgun (WGS) entry which is preliminary data.</text>
</comment>
<evidence type="ECO:0008006" key="4">
    <source>
        <dbReference type="Google" id="ProtNLM"/>
    </source>
</evidence>
<accession>A0ABN9VPH2</accession>